<feature type="transmembrane region" description="Helical" evidence="1">
    <location>
        <begin position="44"/>
        <end position="61"/>
    </location>
</feature>
<evidence type="ECO:0000313" key="3">
    <source>
        <dbReference type="Proteomes" id="UP001479520"/>
    </source>
</evidence>
<sequence length="65" mass="7488">MLKWILTLVVAIFLLGLVTPHLARFIRFGQLPGDVAFRWRGRVYHFPFVSIIILSLLLGLISRLI</sequence>
<keyword evidence="1" id="KW-0812">Transmembrane</keyword>
<gene>
    <name evidence="2" type="ORF">AADV58_02000</name>
</gene>
<organism evidence="2 3">
    <name type="scientific">Azonexus hydrophilus</name>
    <dbReference type="NCBI Taxonomy" id="418702"/>
    <lineage>
        <taxon>Bacteria</taxon>
        <taxon>Pseudomonadati</taxon>
        <taxon>Pseudomonadota</taxon>
        <taxon>Betaproteobacteria</taxon>
        <taxon>Rhodocyclales</taxon>
        <taxon>Azonexaceae</taxon>
        <taxon>Azonexus</taxon>
    </lineage>
</organism>
<keyword evidence="1" id="KW-0472">Membrane</keyword>
<keyword evidence="3" id="KW-1185">Reference proteome</keyword>
<dbReference type="Pfam" id="PF11146">
    <property type="entry name" value="DUF2905"/>
    <property type="match status" value="1"/>
</dbReference>
<protein>
    <submittedName>
        <fullName evidence="2">DUF2905 domain-containing protein</fullName>
    </submittedName>
</protein>
<dbReference type="RefSeq" id="WP_341743943.1">
    <property type="nucleotide sequence ID" value="NZ_CP151406.1"/>
</dbReference>
<dbReference type="Proteomes" id="UP001479520">
    <property type="component" value="Chromosome"/>
</dbReference>
<keyword evidence="1" id="KW-1133">Transmembrane helix</keyword>
<reference evidence="2 3" key="1">
    <citation type="submission" date="2024-04" db="EMBL/GenBank/DDBJ databases">
        <title>Dissimilatory iodate-reducing microorganisms contribute to the enrichment of iodine in groundwater.</title>
        <authorList>
            <person name="Jiang Z."/>
        </authorList>
    </citation>
    <scope>NUCLEOTIDE SEQUENCE [LARGE SCALE GENOMIC DNA]</scope>
    <source>
        <strain evidence="2 3">NCP973</strain>
    </source>
</reference>
<dbReference type="InterPro" id="IPR021320">
    <property type="entry name" value="DUF2905"/>
</dbReference>
<name>A0ABZ2XID3_9RHOO</name>
<evidence type="ECO:0000256" key="1">
    <source>
        <dbReference type="SAM" id="Phobius"/>
    </source>
</evidence>
<accession>A0ABZ2XID3</accession>
<proteinExistence type="predicted"/>
<dbReference type="EMBL" id="CP151406">
    <property type="protein sequence ID" value="WZJ21943.1"/>
    <property type="molecule type" value="Genomic_DNA"/>
</dbReference>
<evidence type="ECO:0000313" key="2">
    <source>
        <dbReference type="EMBL" id="WZJ21943.1"/>
    </source>
</evidence>